<keyword evidence="2" id="KW-1185">Reference proteome</keyword>
<gene>
    <name evidence="1" type="ordered locus">CBO1191</name>
</gene>
<dbReference type="Pfam" id="PF12655">
    <property type="entry name" value="CDIF630_02480-like"/>
    <property type="match status" value="1"/>
</dbReference>
<evidence type="ECO:0008006" key="3">
    <source>
        <dbReference type="Google" id="ProtNLM"/>
    </source>
</evidence>
<organism evidence="1 2">
    <name type="scientific">Clostridium botulinum (strain Hall / ATCC 3502 / NCTC 13319 / Type A)</name>
    <dbReference type="NCBI Taxonomy" id="441771"/>
    <lineage>
        <taxon>Bacteria</taxon>
        <taxon>Bacillati</taxon>
        <taxon>Bacillota</taxon>
        <taxon>Clostridia</taxon>
        <taxon>Eubacteriales</taxon>
        <taxon>Clostridiaceae</taxon>
        <taxon>Clostridium</taxon>
    </lineage>
</organism>
<accession>A5I129</accession>
<sequence>MKGVIVVDKNNNKESFMAMPIEKHDTAAWANIANMKPICNVSIPSEVEVRNAKEWVDTNQK</sequence>
<evidence type="ECO:0000313" key="1">
    <source>
        <dbReference type="EMBL" id="CAL82740.1"/>
    </source>
</evidence>
<name>A5I129_CLOBH</name>
<dbReference type="Proteomes" id="UP000001986">
    <property type="component" value="Chromosome"/>
</dbReference>
<reference evidence="1 2" key="1">
    <citation type="journal article" date="2007" name="Genome Res.">
        <title>Genome sequence of a proteolytic (Group I) Clostridium botulinum strain Hall A and comparative analysis of the clostridial genomes.</title>
        <authorList>
            <person name="Sebaihia M."/>
            <person name="Peck M.W."/>
            <person name="Minton N.P."/>
            <person name="Thomson N.R."/>
            <person name="Holden M.T.G."/>
            <person name="Mitchell W.J."/>
            <person name="Carter A.T."/>
            <person name="Bentley S.D."/>
            <person name="Mason D.R."/>
            <person name="Crossman L."/>
            <person name="Paul C.J."/>
            <person name="Ivens A."/>
            <person name="Wells-Bennik M.H.J."/>
            <person name="Davis I.J."/>
            <person name="Cerdeno-Tarraga A.M."/>
            <person name="Churcher C."/>
            <person name="Quail M.A."/>
            <person name="Chillingworth T."/>
            <person name="Feltwell T."/>
            <person name="Fraser A."/>
            <person name="Goodhead I."/>
            <person name="Hance Z."/>
            <person name="Jagels K."/>
            <person name="Larke N."/>
            <person name="Maddison M."/>
            <person name="Moule S."/>
            <person name="Mungall K."/>
            <person name="Norbertczak H."/>
            <person name="Rabbinowitsch E."/>
            <person name="Sanders M."/>
            <person name="Simmonds M."/>
            <person name="White B."/>
            <person name="Whithead S."/>
            <person name="Parkhill J."/>
        </authorList>
    </citation>
    <scope>NUCLEOTIDE SEQUENCE [LARGE SCALE GENOMIC DNA]</scope>
    <source>
        <strain evidence="2">Hall / ATCC 3502 / NCTC 13319 / Type A [Sanger]</strain>
    </source>
</reference>
<dbReference type="PATRIC" id="fig|413999.7.peg.1179"/>
<dbReference type="InterPro" id="IPR024209">
    <property type="entry name" value="CDIF630_02480-like"/>
</dbReference>
<dbReference type="KEGG" id="cbo:CBO1191"/>
<protein>
    <recommendedName>
        <fullName evidence="3">DUF3787 domain-containing protein</fullName>
    </recommendedName>
</protein>
<evidence type="ECO:0000313" key="2">
    <source>
        <dbReference type="Proteomes" id="UP000001986"/>
    </source>
</evidence>
<dbReference type="HOGENOM" id="CLU_202393_0_0_9"/>
<dbReference type="AlphaFoldDB" id="A5I129"/>
<dbReference type="EMBL" id="AM412317">
    <property type="protein sequence ID" value="CAL82740.1"/>
    <property type="molecule type" value="Genomic_DNA"/>
</dbReference>
<proteinExistence type="predicted"/>